<reference evidence="2 3" key="1">
    <citation type="submission" date="2020-08" db="EMBL/GenBank/DDBJ databases">
        <title>Genomic Encyclopedia of Type Strains, Phase IV (KMG-IV): sequencing the most valuable type-strain genomes for metagenomic binning, comparative biology and taxonomic classification.</title>
        <authorList>
            <person name="Goeker M."/>
        </authorList>
    </citation>
    <scope>NUCLEOTIDE SEQUENCE [LARGE SCALE GENOMIC DNA]</scope>
    <source>
        <strain evidence="2 3">DSM 25897</strain>
    </source>
</reference>
<dbReference type="RefSeq" id="WP_183949108.1">
    <property type="nucleotide sequence ID" value="NZ_JACHHX010000019.1"/>
</dbReference>
<feature type="transmembrane region" description="Helical" evidence="1">
    <location>
        <begin position="91"/>
        <end position="111"/>
    </location>
</feature>
<dbReference type="EMBL" id="JACHHX010000019">
    <property type="protein sequence ID" value="MBB5016445.1"/>
    <property type="molecule type" value="Genomic_DNA"/>
</dbReference>
<feature type="transmembrane region" description="Helical" evidence="1">
    <location>
        <begin position="33"/>
        <end position="53"/>
    </location>
</feature>
<keyword evidence="1" id="KW-0472">Membrane</keyword>
<accession>A0A7W7Y1P3</accession>
<dbReference type="Proteomes" id="UP000519004">
    <property type="component" value="Unassembled WGS sequence"/>
</dbReference>
<dbReference type="AlphaFoldDB" id="A0A7W7Y1P3"/>
<organism evidence="2 3">
    <name type="scientific">Rehaibacterium terrae</name>
    <dbReference type="NCBI Taxonomy" id="1341696"/>
    <lineage>
        <taxon>Bacteria</taxon>
        <taxon>Pseudomonadati</taxon>
        <taxon>Pseudomonadota</taxon>
        <taxon>Gammaproteobacteria</taxon>
        <taxon>Lysobacterales</taxon>
        <taxon>Lysobacteraceae</taxon>
        <taxon>Rehaibacterium</taxon>
    </lineage>
</organism>
<evidence type="ECO:0000256" key="1">
    <source>
        <dbReference type="SAM" id="Phobius"/>
    </source>
</evidence>
<keyword evidence="2" id="KW-0808">Transferase</keyword>
<feature type="transmembrane region" description="Helical" evidence="1">
    <location>
        <begin position="60"/>
        <end position="79"/>
    </location>
</feature>
<gene>
    <name evidence="2" type="ORF">HNQ58_002360</name>
</gene>
<keyword evidence="3" id="KW-1185">Reference proteome</keyword>
<evidence type="ECO:0000313" key="2">
    <source>
        <dbReference type="EMBL" id="MBB5016445.1"/>
    </source>
</evidence>
<name>A0A7W7Y1P3_9GAMM</name>
<keyword evidence="1" id="KW-1133">Transmembrane helix</keyword>
<sequence length="127" mass="13642">MNRIVIVLGVAILALAAVTMFGSKQDIPPVWKYALLGEAVGMTFVPFIVTLIVLRPRPKLVGIAAAFFVSVVCSYLVRYYFILIDQGPRELYTVVTVIVAVVAPVATLMVARSVSRSPSSDGRSGDA</sequence>
<evidence type="ECO:0000313" key="3">
    <source>
        <dbReference type="Proteomes" id="UP000519004"/>
    </source>
</evidence>
<keyword evidence="1" id="KW-0812">Transmembrane</keyword>
<dbReference type="GO" id="GO:0016740">
    <property type="term" value="F:transferase activity"/>
    <property type="evidence" value="ECO:0007669"/>
    <property type="project" value="UniProtKB-KW"/>
</dbReference>
<proteinExistence type="predicted"/>
<protein>
    <submittedName>
        <fullName evidence="2">UDP-N-acetylmuramyl pentapeptide phosphotransferase/UDP-N-acetylglucosamine-1-phosphate transferase</fullName>
    </submittedName>
</protein>
<comment type="caution">
    <text evidence="2">The sequence shown here is derived from an EMBL/GenBank/DDBJ whole genome shotgun (WGS) entry which is preliminary data.</text>
</comment>